<proteinExistence type="inferred from homology"/>
<dbReference type="AlphaFoldDB" id="A0AAP0CPV4"/>
<accession>A0AAP0CPV4</accession>
<dbReference type="Proteomes" id="UP001408789">
    <property type="component" value="Unassembled WGS sequence"/>
</dbReference>
<gene>
    <name evidence="3" type="ORF">SSX86_022791</name>
</gene>
<comment type="caution">
    <text evidence="3">The sequence shown here is derived from an EMBL/GenBank/DDBJ whole genome shotgun (WGS) entry which is preliminary data.</text>
</comment>
<evidence type="ECO:0000313" key="4">
    <source>
        <dbReference type="Proteomes" id="UP001408789"/>
    </source>
</evidence>
<name>A0AAP0CPV4_9ASTR</name>
<reference evidence="3 4" key="1">
    <citation type="submission" date="2024-04" db="EMBL/GenBank/DDBJ databases">
        <title>The reference genome of an endangered Asteraceae, Deinandra increscens subsp. villosa, native to the Central Coast of California.</title>
        <authorList>
            <person name="Guilliams M."/>
            <person name="Hasenstab-Lehman K."/>
            <person name="Meyer R."/>
            <person name="Mcevoy S."/>
        </authorList>
    </citation>
    <scope>NUCLEOTIDE SEQUENCE [LARGE SCALE GENOMIC DNA]</scope>
    <source>
        <tissue evidence="3">Leaf</tissue>
    </source>
</reference>
<dbReference type="GO" id="GO:0009733">
    <property type="term" value="P:response to auxin"/>
    <property type="evidence" value="ECO:0007669"/>
    <property type="project" value="InterPro"/>
</dbReference>
<dbReference type="Pfam" id="PF02519">
    <property type="entry name" value="Auxin_inducible"/>
    <property type="match status" value="1"/>
</dbReference>
<feature type="region of interest" description="Disordered" evidence="2">
    <location>
        <begin position="22"/>
        <end position="47"/>
    </location>
</feature>
<keyword evidence="4" id="KW-1185">Reference proteome</keyword>
<evidence type="ECO:0000256" key="1">
    <source>
        <dbReference type="ARBA" id="ARBA00006974"/>
    </source>
</evidence>
<dbReference type="EMBL" id="JBCNJP010000023">
    <property type="protein sequence ID" value="KAK9057952.1"/>
    <property type="molecule type" value="Genomic_DNA"/>
</dbReference>
<organism evidence="3 4">
    <name type="scientific">Deinandra increscens subsp. villosa</name>
    <dbReference type="NCBI Taxonomy" id="3103831"/>
    <lineage>
        <taxon>Eukaryota</taxon>
        <taxon>Viridiplantae</taxon>
        <taxon>Streptophyta</taxon>
        <taxon>Embryophyta</taxon>
        <taxon>Tracheophyta</taxon>
        <taxon>Spermatophyta</taxon>
        <taxon>Magnoliopsida</taxon>
        <taxon>eudicotyledons</taxon>
        <taxon>Gunneridae</taxon>
        <taxon>Pentapetalae</taxon>
        <taxon>asterids</taxon>
        <taxon>campanulids</taxon>
        <taxon>Asterales</taxon>
        <taxon>Asteraceae</taxon>
        <taxon>Asteroideae</taxon>
        <taxon>Heliantheae alliance</taxon>
        <taxon>Madieae</taxon>
        <taxon>Madiinae</taxon>
        <taxon>Deinandra</taxon>
    </lineage>
</organism>
<evidence type="ECO:0000256" key="2">
    <source>
        <dbReference type="SAM" id="MobiDB-lite"/>
    </source>
</evidence>
<protein>
    <submittedName>
        <fullName evidence="3">Uncharacterized protein</fullName>
    </submittedName>
</protein>
<comment type="similarity">
    <text evidence="1">Belongs to the ARG7 family.</text>
</comment>
<evidence type="ECO:0000313" key="3">
    <source>
        <dbReference type="EMBL" id="KAK9057952.1"/>
    </source>
</evidence>
<dbReference type="InterPro" id="IPR003676">
    <property type="entry name" value="SAUR_fam"/>
</dbReference>
<sequence>MESVKSGKKNFITKTWKRCRSFPRNRRTGGAGGGLVKSKSWNGKEMNTKTKKITSEGFFPVYVGPEKRRFAIKMKYVNHPLFLESGGGGGVYLEVEQRDGMPEVERWRQGRRWGFCRRRRV</sequence>